<dbReference type="Gene3D" id="3.40.91.30">
    <property type="match status" value="1"/>
</dbReference>
<organism evidence="1 2">
    <name type="scientific">Candidatus Giovannonibacteria bacterium RIFCSPHIGHO2_01_FULL_45_23</name>
    <dbReference type="NCBI Taxonomy" id="1798325"/>
    <lineage>
        <taxon>Bacteria</taxon>
        <taxon>Candidatus Giovannoniibacteriota</taxon>
    </lineage>
</organism>
<gene>
    <name evidence="1" type="ORF">A2834_02785</name>
</gene>
<dbReference type="AlphaFoldDB" id="A0A1F5VFS2"/>
<evidence type="ECO:0000313" key="2">
    <source>
        <dbReference type="Proteomes" id="UP000179251"/>
    </source>
</evidence>
<dbReference type="NCBIfam" id="TIGR04256">
    <property type="entry name" value="GxxExxY"/>
    <property type="match status" value="1"/>
</dbReference>
<evidence type="ECO:0008006" key="3">
    <source>
        <dbReference type="Google" id="ProtNLM"/>
    </source>
</evidence>
<reference evidence="1 2" key="1">
    <citation type="journal article" date="2016" name="Nat. Commun.">
        <title>Thousands of microbial genomes shed light on interconnected biogeochemical processes in an aquifer system.</title>
        <authorList>
            <person name="Anantharaman K."/>
            <person name="Brown C.T."/>
            <person name="Hug L.A."/>
            <person name="Sharon I."/>
            <person name="Castelle C.J."/>
            <person name="Probst A.J."/>
            <person name="Thomas B.C."/>
            <person name="Singh A."/>
            <person name="Wilkins M.J."/>
            <person name="Karaoz U."/>
            <person name="Brodie E.L."/>
            <person name="Williams K.H."/>
            <person name="Hubbard S.S."/>
            <person name="Banfield J.F."/>
        </authorList>
    </citation>
    <scope>NUCLEOTIDE SEQUENCE [LARGE SCALE GENOMIC DNA]</scope>
</reference>
<proteinExistence type="predicted"/>
<protein>
    <recommendedName>
        <fullName evidence="3">GxxExxY protein</fullName>
    </recommendedName>
</protein>
<sequence>MDTKKHELLYKELSYQIQGAAIDVRRDFGSGHKESIYQNAFAEELKSRGIGFEKEKAIKIHSPKTKKFIGLYRPDFVVDNKVIVEIKAVIKIPKMFIDQIYDYLRNSEYELGYFINFASPRLYIKRIIYTNDRKN</sequence>
<dbReference type="EMBL" id="MFHD01000020">
    <property type="protein sequence ID" value="OGF62282.1"/>
    <property type="molecule type" value="Genomic_DNA"/>
</dbReference>
<dbReference type="Proteomes" id="UP000179251">
    <property type="component" value="Unassembled WGS sequence"/>
</dbReference>
<dbReference type="STRING" id="1798325.A2834_02785"/>
<dbReference type="InterPro" id="IPR026350">
    <property type="entry name" value="GxxExxY"/>
</dbReference>
<dbReference type="Pfam" id="PF13366">
    <property type="entry name" value="PDDEXK_3"/>
    <property type="match status" value="1"/>
</dbReference>
<evidence type="ECO:0000313" key="1">
    <source>
        <dbReference type="EMBL" id="OGF62282.1"/>
    </source>
</evidence>
<comment type="caution">
    <text evidence="1">The sequence shown here is derived from an EMBL/GenBank/DDBJ whole genome shotgun (WGS) entry which is preliminary data.</text>
</comment>
<name>A0A1F5VFS2_9BACT</name>
<accession>A0A1F5VFS2</accession>